<evidence type="ECO:0000313" key="1">
    <source>
        <dbReference type="EMBL" id="AET33172.1"/>
    </source>
</evidence>
<name>G7VH01_9CREN</name>
<evidence type="ECO:0000313" key="2">
    <source>
        <dbReference type="Proteomes" id="UP000005867"/>
    </source>
</evidence>
<dbReference type="HOGENOM" id="CLU_2911684_0_0_2"/>
<dbReference type="EMBL" id="CP003098">
    <property type="protein sequence ID" value="AET33172.1"/>
    <property type="molecule type" value="Genomic_DNA"/>
</dbReference>
<dbReference type="KEGG" id="pyr:P186_1762"/>
<protein>
    <submittedName>
        <fullName evidence="1">Uncharacterized protein</fullName>
    </submittedName>
</protein>
<dbReference type="BioCyc" id="PSP1104324:GJSN-1728-MONOMER"/>
<keyword evidence="2" id="KW-1185">Reference proteome</keyword>
<gene>
    <name evidence="1" type="ORF">P186_1762</name>
</gene>
<proteinExistence type="predicted"/>
<dbReference type="STRING" id="1104324.P186_1762"/>
<sequence length="61" mass="7735">MAYFAELAARNDPDYWRSYIDFINSFYRYVWRRLEDPLFRETYLQILEMRRRRPRREPPGA</sequence>
<accession>G7VH01</accession>
<organism evidence="1 2">
    <name type="scientific">Pyrobaculum ferrireducens</name>
    <dbReference type="NCBI Taxonomy" id="1104324"/>
    <lineage>
        <taxon>Archaea</taxon>
        <taxon>Thermoproteota</taxon>
        <taxon>Thermoprotei</taxon>
        <taxon>Thermoproteales</taxon>
        <taxon>Thermoproteaceae</taxon>
        <taxon>Pyrobaculum</taxon>
    </lineage>
</organism>
<dbReference type="Proteomes" id="UP000005867">
    <property type="component" value="Chromosome"/>
</dbReference>
<dbReference type="eggNOG" id="arCOG14244">
    <property type="taxonomic scope" value="Archaea"/>
</dbReference>
<reference evidence="1 2" key="1">
    <citation type="journal article" date="2012" name="J. Bacteriol.">
        <title>Complete genome sequence of strain 1860, a crenarchaeon of the genus pyrobaculum able to grow with various electron acceptors.</title>
        <authorList>
            <person name="Mardanov A.V."/>
            <person name="Gumerov V.M."/>
            <person name="Slobodkina G.B."/>
            <person name="Beletsky A.V."/>
            <person name="Bonch-Osmolovskaya E.A."/>
            <person name="Ravin N.V."/>
            <person name="Skryabin K.G."/>
        </authorList>
    </citation>
    <scope>NUCLEOTIDE SEQUENCE [LARGE SCALE GENOMIC DNA]</scope>
    <source>
        <strain evidence="1 2">1860</strain>
    </source>
</reference>
<dbReference type="AlphaFoldDB" id="G7VH01"/>